<sequence>MGMAPIFLLLFIQEDLLLRGISLVVFAVAAITDALDGYYARRYDVESEYGIFMDPLADKFLTFAGFVCLPFLDPTQFPWWAVAVIVFRDLSITGLRIYTKRKNITLQTRKTAKIKTAIQMGYLYVALLFGFLLLFDGAVGRFVLNIYSLDLFFWGMVVVVLITVYSGIEYLFVNRSLFKSSPVS</sequence>
<dbReference type="Gene3D" id="1.20.120.1760">
    <property type="match status" value="1"/>
</dbReference>
<evidence type="ECO:0000313" key="17">
    <source>
        <dbReference type="EMBL" id="PKD42826.1"/>
    </source>
</evidence>
<evidence type="ECO:0000256" key="8">
    <source>
        <dbReference type="ARBA" id="ARBA00022692"/>
    </source>
</evidence>
<dbReference type="EC" id="2.7.8.5" evidence="4"/>
<comment type="subcellular location">
    <subcellularLocation>
        <location evidence="1">Membrane</location>
        <topology evidence="1">Multi-pass membrane protein</topology>
    </subcellularLocation>
</comment>
<proteinExistence type="inferred from homology"/>
<dbReference type="EMBL" id="PISP01000005">
    <property type="protein sequence ID" value="PKD42826.1"/>
    <property type="molecule type" value="Genomic_DNA"/>
</dbReference>
<evidence type="ECO:0000256" key="15">
    <source>
        <dbReference type="RuleBase" id="RU003750"/>
    </source>
</evidence>
<evidence type="ECO:0000256" key="16">
    <source>
        <dbReference type="SAM" id="Phobius"/>
    </source>
</evidence>
<evidence type="ECO:0000256" key="5">
    <source>
        <dbReference type="ARBA" id="ARBA00014944"/>
    </source>
</evidence>
<dbReference type="OrthoDB" id="9785031at2"/>
<comment type="pathway">
    <text evidence="2">Phospholipid metabolism; phosphatidylglycerol biosynthesis; phosphatidylglycerol from CDP-diacylglycerol: step 1/2.</text>
</comment>
<dbReference type="GO" id="GO:0016020">
    <property type="term" value="C:membrane"/>
    <property type="evidence" value="ECO:0007669"/>
    <property type="project" value="UniProtKB-SubCell"/>
</dbReference>
<evidence type="ECO:0000256" key="2">
    <source>
        <dbReference type="ARBA" id="ARBA00005042"/>
    </source>
</evidence>
<keyword evidence="10" id="KW-0443">Lipid metabolism</keyword>
<evidence type="ECO:0000256" key="14">
    <source>
        <dbReference type="ARBA" id="ARBA00048586"/>
    </source>
</evidence>
<dbReference type="InterPro" id="IPR048254">
    <property type="entry name" value="CDP_ALCOHOL_P_TRANSF_CS"/>
</dbReference>
<comment type="similarity">
    <text evidence="3 15">Belongs to the CDP-alcohol phosphatidyltransferase class-I family.</text>
</comment>
<name>A0A2N0VF53_9BACT</name>
<comment type="catalytic activity">
    <reaction evidence="14">
        <text>a CDP-1,2-diacyl-sn-glycerol + sn-glycerol 3-phosphate = a 1,2-diacyl-sn-glycero-3-phospho-(1'-sn-glycero-3'-phosphate) + CMP + H(+)</text>
        <dbReference type="Rhea" id="RHEA:12593"/>
        <dbReference type="ChEBI" id="CHEBI:15378"/>
        <dbReference type="ChEBI" id="CHEBI:57597"/>
        <dbReference type="ChEBI" id="CHEBI:58332"/>
        <dbReference type="ChEBI" id="CHEBI:60110"/>
        <dbReference type="ChEBI" id="CHEBI:60377"/>
        <dbReference type="EC" id="2.7.8.5"/>
    </reaction>
</comment>
<dbReference type="InterPro" id="IPR050324">
    <property type="entry name" value="CDP-alcohol_PTase-I"/>
</dbReference>
<evidence type="ECO:0000256" key="11">
    <source>
        <dbReference type="ARBA" id="ARBA00023136"/>
    </source>
</evidence>
<feature type="transmembrane region" description="Helical" evidence="16">
    <location>
        <begin position="151"/>
        <end position="172"/>
    </location>
</feature>
<evidence type="ECO:0000256" key="12">
    <source>
        <dbReference type="ARBA" id="ARBA00023209"/>
    </source>
</evidence>
<evidence type="ECO:0000256" key="7">
    <source>
        <dbReference type="ARBA" id="ARBA00022679"/>
    </source>
</evidence>
<protein>
    <recommendedName>
        <fullName evidence="5">CDP-diacylglycerol--glycerol-3-phosphate 3-phosphatidyltransferase</fullName>
        <ecNumber evidence="4">2.7.8.5</ecNumber>
    </recommendedName>
</protein>
<keyword evidence="9 16" id="KW-1133">Transmembrane helix</keyword>
<dbReference type="InterPro" id="IPR043130">
    <property type="entry name" value="CDP-OH_PTrfase_TM_dom"/>
</dbReference>
<keyword evidence="7 15" id="KW-0808">Transferase</keyword>
<evidence type="ECO:0000256" key="1">
    <source>
        <dbReference type="ARBA" id="ARBA00004141"/>
    </source>
</evidence>
<feature type="transmembrane region" description="Helical" evidence="16">
    <location>
        <begin position="16"/>
        <end position="35"/>
    </location>
</feature>
<dbReference type="InterPro" id="IPR000462">
    <property type="entry name" value="CDP-OH_P_trans"/>
</dbReference>
<feature type="transmembrane region" description="Helical" evidence="16">
    <location>
        <begin position="120"/>
        <end position="139"/>
    </location>
</feature>
<dbReference type="PROSITE" id="PS00379">
    <property type="entry name" value="CDP_ALCOHOL_P_TRANSF"/>
    <property type="match status" value="1"/>
</dbReference>
<evidence type="ECO:0000256" key="10">
    <source>
        <dbReference type="ARBA" id="ARBA00023098"/>
    </source>
</evidence>
<keyword evidence="6" id="KW-0444">Lipid biosynthesis</keyword>
<evidence type="ECO:0000256" key="4">
    <source>
        <dbReference type="ARBA" id="ARBA00013170"/>
    </source>
</evidence>
<dbReference type="PIRSF" id="PIRSF000847">
    <property type="entry name" value="Phos_ph_gly_syn"/>
    <property type="match status" value="1"/>
</dbReference>
<dbReference type="Proteomes" id="UP000233398">
    <property type="component" value="Unassembled WGS sequence"/>
</dbReference>
<gene>
    <name evidence="17" type="ORF">CWD77_13310</name>
</gene>
<keyword evidence="11 16" id="KW-0472">Membrane</keyword>
<organism evidence="17 18">
    <name type="scientific">Rhodohalobacter barkolensis</name>
    <dbReference type="NCBI Taxonomy" id="2053187"/>
    <lineage>
        <taxon>Bacteria</taxon>
        <taxon>Pseudomonadati</taxon>
        <taxon>Balneolota</taxon>
        <taxon>Balneolia</taxon>
        <taxon>Balneolales</taxon>
        <taxon>Balneolaceae</taxon>
        <taxon>Rhodohalobacter</taxon>
    </lineage>
</organism>
<keyword evidence="12" id="KW-0594">Phospholipid biosynthesis</keyword>
<dbReference type="GO" id="GO:0008444">
    <property type="term" value="F:CDP-diacylglycerol-glycerol-3-phosphate 3-phosphatidyltransferase activity"/>
    <property type="evidence" value="ECO:0007669"/>
    <property type="project" value="UniProtKB-EC"/>
</dbReference>
<comment type="caution">
    <text evidence="17">The sequence shown here is derived from an EMBL/GenBank/DDBJ whole genome shotgun (WGS) entry which is preliminary data.</text>
</comment>
<evidence type="ECO:0000256" key="13">
    <source>
        <dbReference type="ARBA" id="ARBA00023264"/>
    </source>
</evidence>
<keyword evidence="13" id="KW-1208">Phospholipid metabolism</keyword>
<dbReference type="Pfam" id="PF01066">
    <property type="entry name" value="CDP-OH_P_transf"/>
    <property type="match status" value="1"/>
</dbReference>
<reference evidence="17 18" key="1">
    <citation type="submission" date="2017-11" db="EMBL/GenBank/DDBJ databases">
        <title>Rhodohalobacter 15182 sp. nov., isolated from a salt lake.</title>
        <authorList>
            <person name="Han S."/>
        </authorList>
    </citation>
    <scope>NUCLEOTIDE SEQUENCE [LARGE SCALE GENOMIC DNA]</scope>
    <source>
        <strain evidence="17 18">15182</strain>
    </source>
</reference>
<dbReference type="GO" id="GO:0046474">
    <property type="term" value="P:glycerophospholipid biosynthetic process"/>
    <property type="evidence" value="ECO:0007669"/>
    <property type="project" value="TreeGrafter"/>
</dbReference>
<accession>A0A2N0VF53</accession>
<evidence type="ECO:0000256" key="3">
    <source>
        <dbReference type="ARBA" id="ARBA00010441"/>
    </source>
</evidence>
<feature type="transmembrane region" description="Helical" evidence="16">
    <location>
        <begin position="78"/>
        <end position="99"/>
    </location>
</feature>
<dbReference type="PANTHER" id="PTHR14269">
    <property type="entry name" value="CDP-DIACYLGLYCEROL--GLYCEROL-3-PHOSPHATE 3-PHOSPHATIDYLTRANSFERASE-RELATED"/>
    <property type="match status" value="1"/>
</dbReference>
<evidence type="ECO:0000313" key="18">
    <source>
        <dbReference type="Proteomes" id="UP000233398"/>
    </source>
</evidence>
<evidence type="ECO:0000256" key="9">
    <source>
        <dbReference type="ARBA" id="ARBA00022989"/>
    </source>
</evidence>
<dbReference type="AlphaFoldDB" id="A0A2N0VF53"/>
<keyword evidence="8 16" id="KW-0812">Transmembrane</keyword>
<dbReference type="PANTHER" id="PTHR14269:SF62">
    <property type="entry name" value="CDP-DIACYLGLYCEROL--GLYCEROL-3-PHOSPHATE 3-PHOSPHATIDYLTRANSFERASE 1, CHLOROPLASTIC"/>
    <property type="match status" value="1"/>
</dbReference>
<evidence type="ECO:0000256" key="6">
    <source>
        <dbReference type="ARBA" id="ARBA00022516"/>
    </source>
</evidence>
<dbReference type="InterPro" id="IPR004570">
    <property type="entry name" value="Phosphatidylglycerol_P_synth"/>
</dbReference>
<keyword evidence="18" id="KW-1185">Reference proteome</keyword>